<keyword evidence="1" id="KW-0614">Plasmid</keyword>
<sequence>MEERKSYGMVVLFVSVFVVFLVSIMSYSLWRDKQISAFMATNRAWGIQCDRISQVAWVVRGGERVNLTITDLPLYCSGYRFELRNGQGEVIHLLDKHVAYQQLSRQPH</sequence>
<evidence type="ECO:0000313" key="2">
    <source>
        <dbReference type="Proteomes" id="UP000557483"/>
    </source>
</evidence>
<accession>A0A7H9GLR8</accession>
<comment type="caution">
    <text evidence="1">The sequence shown here is derived from an EMBL/GenBank/DDBJ whole genome shotgun (WGS) entry which is preliminary data.</text>
</comment>
<proteinExistence type="predicted"/>
<dbReference type="AlphaFoldDB" id="A0A7H9GLR8"/>
<reference evidence="1 2" key="1">
    <citation type="submission" date="2020-06" db="EMBL/GenBank/DDBJ databases">
        <title>REHAB project genomes.</title>
        <authorList>
            <person name="Shaw L.P."/>
        </authorList>
    </citation>
    <scope>NUCLEOTIDE SEQUENCE [LARGE SCALE GENOMIC DNA]</scope>
    <source>
        <strain evidence="1 2">RHBSTW-00092</strain>
        <plasmid evidence="1">pRHBSTW-00092_4</plasmid>
    </source>
</reference>
<dbReference type="Proteomes" id="UP000557483">
    <property type="component" value="Unassembled WGS sequence"/>
</dbReference>
<evidence type="ECO:0008006" key="3">
    <source>
        <dbReference type="Google" id="ProtNLM"/>
    </source>
</evidence>
<geneLocation type="plasmid" evidence="1">
    <name>pRHBSTW-00092_4</name>
</geneLocation>
<name>A0A7H9GLR8_9ENTR</name>
<protein>
    <recommendedName>
        <fullName evidence="3">DUF3301 domain-containing protein</fullName>
    </recommendedName>
</protein>
<gene>
    <name evidence="1" type="ORF">HV064_29455</name>
</gene>
<dbReference type="EMBL" id="JABXRN010000004">
    <property type="protein sequence ID" value="MBA8127988.1"/>
    <property type="molecule type" value="Genomic_DNA"/>
</dbReference>
<dbReference type="RefSeq" id="WP_040118487.1">
    <property type="nucleotide sequence ID" value="NZ_CABGVD010000084.1"/>
</dbReference>
<organism evidence="1 2">
    <name type="scientific">Klebsiella grimontii</name>
    <dbReference type="NCBI Taxonomy" id="2058152"/>
    <lineage>
        <taxon>Bacteria</taxon>
        <taxon>Pseudomonadati</taxon>
        <taxon>Pseudomonadota</taxon>
        <taxon>Gammaproteobacteria</taxon>
        <taxon>Enterobacterales</taxon>
        <taxon>Enterobacteriaceae</taxon>
        <taxon>Klebsiella/Raoultella group</taxon>
        <taxon>Klebsiella</taxon>
    </lineage>
</organism>
<evidence type="ECO:0000313" key="1">
    <source>
        <dbReference type="EMBL" id="MBA8127988.1"/>
    </source>
</evidence>